<sequence length="393" mass="44148">MGEPRPGRTTFVITVSPLPGQNSPSLEINQELWLHLVNNNQDFQDLTEKFLISQATANPLANQLQKYKCEPCKDNVESVLGEKLPFEALRPAEKPMLDERLRTCDTLNRSQARELTQLRQTLQDGKDDSVLLKQHLKDLLTRNDPDSHQGQGFRESLSEGYRLAERLACKLSPEIYENEEDEQGQETLMPSVNLHDVEKKEVLQQSQDECVSVPSTVQEDSACNQPYRDAKSAYEEEKVGFALDGACGCSQAKEDEIDLSGDTWEDCHWGPVSFPGSEVPTSQTQLQKSTHVTDCLQWQLDQYFDCGDSKAMLGLSFTNWGFTSNPDSGNQGPLFLELSLDASIGMKNPPKMEDKGSTARTLKCSVCSKIKGLSVLKQKIIRRKLLFSKWRLA</sequence>
<dbReference type="PANTHER" id="PTHR14199">
    <property type="entry name" value="NEUROBLASTOMA BREAKPOINT FAMILY MEMBER 6-LIKE PROTEIN"/>
    <property type="match status" value="1"/>
</dbReference>
<comment type="similarity">
    <text evidence="1">Belongs to the NBPF family.</text>
</comment>
<dbReference type="PROSITE" id="PS51316">
    <property type="entry name" value="ODV"/>
    <property type="match status" value="1"/>
</dbReference>
<dbReference type="InterPro" id="IPR010630">
    <property type="entry name" value="Olduvai_dom"/>
</dbReference>
<evidence type="ECO:0000259" key="2">
    <source>
        <dbReference type="PROSITE" id="PS51316"/>
    </source>
</evidence>
<keyword evidence="3" id="KW-1185">Reference proteome</keyword>
<dbReference type="Pfam" id="PF06758">
    <property type="entry name" value="Olduvai"/>
    <property type="match status" value="1"/>
</dbReference>
<gene>
    <name evidence="4" type="primary">LOC139180165</name>
</gene>
<feature type="domain" description="Olduvai" evidence="2">
    <location>
        <begin position="174"/>
        <end position="262"/>
    </location>
</feature>
<evidence type="ECO:0000256" key="1">
    <source>
        <dbReference type="ARBA" id="ARBA00038417"/>
    </source>
</evidence>
<organism evidence="3 4">
    <name type="scientific">Bos indicus</name>
    <name type="common">Zebu</name>
    <dbReference type="NCBI Taxonomy" id="9915"/>
    <lineage>
        <taxon>Eukaryota</taxon>
        <taxon>Metazoa</taxon>
        <taxon>Chordata</taxon>
        <taxon>Craniata</taxon>
        <taxon>Vertebrata</taxon>
        <taxon>Euteleostomi</taxon>
        <taxon>Mammalia</taxon>
        <taxon>Eutheria</taxon>
        <taxon>Laurasiatheria</taxon>
        <taxon>Artiodactyla</taxon>
        <taxon>Ruminantia</taxon>
        <taxon>Pecora</taxon>
        <taxon>Bovidae</taxon>
        <taxon>Bovinae</taxon>
        <taxon>Bos</taxon>
    </lineage>
</organism>
<evidence type="ECO:0000313" key="4">
    <source>
        <dbReference type="RefSeq" id="XP_070637720.1"/>
    </source>
</evidence>
<protein>
    <submittedName>
        <fullName evidence="4">NBPF family member NBPF5</fullName>
    </submittedName>
</protein>
<reference evidence="4" key="1">
    <citation type="submission" date="2025-08" db="UniProtKB">
        <authorList>
            <consortium name="RefSeq"/>
        </authorList>
    </citation>
    <scope>IDENTIFICATION</scope>
    <source>
        <tissue evidence="4">Blood</tissue>
    </source>
</reference>
<dbReference type="GeneID" id="139180165"/>
<accession>A0ABM4RQ92</accession>
<dbReference type="RefSeq" id="XP_070637720.1">
    <property type="nucleotide sequence ID" value="XM_070781619.1"/>
</dbReference>
<dbReference type="PANTHER" id="PTHR14199:SF29">
    <property type="entry name" value="NEUROBLASTOMA BREAKPOINT FAMILY MEMBER 4-RELATED"/>
    <property type="match status" value="1"/>
</dbReference>
<name>A0ABM4RQ92_BOSIN</name>
<dbReference type="InterPro" id="IPR055306">
    <property type="entry name" value="NBPF"/>
</dbReference>
<evidence type="ECO:0000313" key="3">
    <source>
        <dbReference type="Proteomes" id="UP001652663"/>
    </source>
</evidence>
<dbReference type="Proteomes" id="UP001652663">
    <property type="component" value="Chromosome 3"/>
</dbReference>
<dbReference type="SMART" id="SM01148">
    <property type="entry name" value="DUF1220"/>
    <property type="match status" value="1"/>
</dbReference>
<proteinExistence type="inferred from homology"/>